<dbReference type="Proteomes" id="UP001159405">
    <property type="component" value="Unassembled WGS sequence"/>
</dbReference>
<proteinExistence type="predicted"/>
<evidence type="ECO:0000313" key="3">
    <source>
        <dbReference type="Proteomes" id="UP001159405"/>
    </source>
</evidence>
<feature type="region of interest" description="Disordered" evidence="1">
    <location>
        <begin position="147"/>
        <end position="220"/>
    </location>
</feature>
<feature type="compositionally biased region" description="Low complexity" evidence="1">
    <location>
        <begin position="160"/>
        <end position="169"/>
    </location>
</feature>
<feature type="compositionally biased region" description="Basic and acidic residues" evidence="1">
    <location>
        <begin position="183"/>
        <end position="204"/>
    </location>
</feature>
<feature type="compositionally biased region" description="Acidic residues" evidence="1">
    <location>
        <begin position="147"/>
        <end position="156"/>
    </location>
</feature>
<reference evidence="2 3" key="1">
    <citation type="submission" date="2022-05" db="EMBL/GenBank/DDBJ databases">
        <authorList>
            <consortium name="Genoscope - CEA"/>
            <person name="William W."/>
        </authorList>
    </citation>
    <scope>NUCLEOTIDE SEQUENCE [LARGE SCALE GENOMIC DNA]</scope>
</reference>
<feature type="region of interest" description="Disordered" evidence="1">
    <location>
        <begin position="235"/>
        <end position="282"/>
    </location>
</feature>
<organism evidence="2 3">
    <name type="scientific">Porites lobata</name>
    <dbReference type="NCBI Taxonomy" id="104759"/>
    <lineage>
        <taxon>Eukaryota</taxon>
        <taxon>Metazoa</taxon>
        <taxon>Cnidaria</taxon>
        <taxon>Anthozoa</taxon>
        <taxon>Hexacorallia</taxon>
        <taxon>Scleractinia</taxon>
        <taxon>Fungiina</taxon>
        <taxon>Poritidae</taxon>
        <taxon>Porites</taxon>
    </lineage>
</organism>
<keyword evidence="3" id="KW-1185">Reference proteome</keyword>
<protein>
    <submittedName>
        <fullName evidence="2">Uncharacterized protein</fullName>
    </submittedName>
</protein>
<feature type="region of interest" description="Disordered" evidence="1">
    <location>
        <begin position="23"/>
        <end position="83"/>
    </location>
</feature>
<evidence type="ECO:0000313" key="2">
    <source>
        <dbReference type="EMBL" id="CAH3174292.1"/>
    </source>
</evidence>
<feature type="compositionally biased region" description="Basic residues" evidence="1">
    <location>
        <begin position="27"/>
        <end position="36"/>
    </location>
</feature>
<sequence>WIQGKESVYLLTSTEEKLLLTPSITRSSKRPNHSAKTKMSVKSSHNLNSIEKGQNEGKKRRFLSNGTAISDPLQDDNRSLGSTTDEEDFWASISANERSVKLLSNHRKGSLALNQILLDLKSEKNQPEEYDEYEDVDVKAIAAAISEELEGDDSEHDSDSSGSGTVSEGSDLDDDSSDEESEHEVFDFENHINKLVKRENKSESASDNDSDSDGNESVNSEKVFKKAVEKAMKKIKRERSEEIVESDLESAKTSLKESETEDSPTSEDQSASEASDTDEENENAYKFQYLAPMLRANKVQNLRWPFSNLYVKELEQDPGMPLSDLEESLPSYRSTVATAFHPGRETNVMLGRVWWVEWWAKDDSRMGKYADKSYLL</sequence>
<accession>A0ABN8R8S5</accession>
<evidence type="ECO:0000256" key="1">
    <source>
        <dbReference type="SAM" id="MobiDB-lite"/>
    </source>
</evidence>
<feature type="non-terminal residue" evidence="2">
    <location>
        <position position="1"/>
    </location>
</feature>
<dbReference type="EMBL" id="CALNXK010000189">
    <property type="protein sequence ID" value="CAH3174292.1"/>
    <property type="molecule type" value="Genomic_DNA"/>
</dbReference>
<name>A0ABN8R8S5_9CNID</name>
<feature type="compositionally biased region" description="Polar residues" evidence="1">
    <location>
        <begin position="40"/>
        <end position="52"/>
    </location>
</feature>
<gene>
    <name evidence="2" type="ORF">PLOB_00014728</name>
</gene>
<comment type="caution">
    <text evidence="2">The sequence shown here is derived from an EMBL/GenBank/DDBJ whole genome shotgun (WGS) entry which is preliminary data.</text>
</comment>
<feature type="compositionally biased region" description="Acidic residues" evidence="1">
    <location>
        <begin position="170"/>
        <end position="182"/>
    </location>
</feature>